<evidence type="ECO:0000313" key="2">
    <source>
        <dbReference type="EMBL" id="EXC39505.1"/>
    </source>
</evidence>
<evidence type="ECO:0000313" key="3">
    <source>
        <dbReference type="Proteomes" id="UP000030645"/>
    </source>
</evidence>
<keyword evidence="3" id="KW-1185">Reference proteome</keyword>
<accession>W9RFL6</accession>
<dbReference type="EMBL" id="KE344966">
    <property type="protein sequence ID" value="EXB88428.1"/>
    <property type="molecule type" value="Genomic_DNA"/>
</dbReference>
<reference evidence="1" key="2">
    <citation type="submission" date="2013-06" db="EMBL/GenBank/DDBJ databases">
        <title>Draft Genome Sequence of a Mulberry Tree, Morus notabilis C.K. Schn.</title>
        <authorList>
            <person name="He N."/>
            <person name="Zhao S."/>
        </authorList>
    </citation>
    <scope>NUCLEOTIDE SEQUENCE</scope>
</reference>
<proteinExistence type="predicted"/>
<dbReference type="AlphaFoldDB" id="W9RFL6"/>
<organism evidence="1 3">
    <name type="scientific">Morus notabilis</name>
    <dbReference type="NCBI Taxonomy" id="981085"/>
    <lineage>
        <taxon>Eukaryota</taxon>
        <taxon>Viridiplantae</taxon>
        <taxon>Streptophyta</taxon>
        <taxon>Embryophyta</taxon>
        <taxon>Tracheophyta</taxon>
        <taxon>Spermatophyta</taxon>
        <taxon>Magnoliopsida</taxon>
        <taxon>eudicotyledons</taxon>
        <taxon>Gunneridae</taxon>
        <taxon>Pentapetalae</taxon>
        <taxon>rosids</taxon>
        <taxon>fabids</taxon>
        <taxon>Rosales</taxon>
        <taxon>Moraceae</taxon>
        <taxon>Moreae</taxon>
        <taxon>Morus</taxon>
    </lineage>
</organism>
<reference evidence="3" key="1">
    <citation type="submission" date="2013-01" db="EMBL/GenBank/DDBJ databases">
        <title>Draft Genome Sequence of a Mulberry Tree, Morus notabilis C.K. Schneid.</title>
        <authorList>
            <person name="He N."/>
            <person name="Zhao S."/>
        </authorList>
    </citation>
    <scope>NUCLEOTIDE SEQUENCE</scope>
</reference>
<gene>
    <name evidence="2" type="ORF">L484_000191</name>
    <name evidence="1" type="ORF">L484_012867</name>
</gene>
<dbReference type="EMBL" id="KE621305">
    <property type="protein sequence ID" value="EXC39505.1"/>
    <property type="molecule type" value="Genomic_DNA"/>
</dbReference>
<protein>
    <submittedName>
        <fullName evidence="1">Uncharacterized protein</fullName>
    </submittedName>
</protein>
<sequence>MDDKPRRIRTRVLVTDQLSENTIDRHEPRGKNLAAPKAHKLKWAKKASPWVFALSPEPRER</sequence>
<dbReference type="Proteomes" id="UP000030645">
    <property type="component" value="Unassembled WGS sequence"/>
</dbReference>
<evidence type="ECO:0000313" key="1">
    <source>
        <dbReference type="EMBL" id="EXB88428.1"/>
    </source>
</evidence>
<name>W9RFL6_9ROSA</name>